<reference evidence="1 2" key="1">
    <citation type="journal article" date="2015" name="Int. J. Syst. Evol. Microbiol.">
        <title>Winogradskyella litoriviva sp. nov., isolated from coastal seawater.</title>
        <authorList>
            <person name="Nedashkovskaya O.I."/>
            <person name="Kukhlevskiy A.D."/>
            <person name="Zhukova N.V."/>
            <person name="Kim S.J."/>
            <person name="Rhee S.K."/>
            <person name="Mikhailov V.V."/>
        </authorList>
    </citation>
    <scope>NUCLEOTIDE SEQUENCE [LARGE SCALE GENOMIC DNA]</scope>
    <source>
        <strain evidence="1 2">KMM6491</strain>
    </source>
</reference>
<comment type="caution">
    <text evidence="1">The sequence shown here is derived from an EMBL/GenBank/DDBJ whole genome shotgun (WGS) entry which is preliminary data.</text>
</comment>
<proteinExistence type="predicted"/>
<protein>
    <recommendedName>
        <fullName evidence="3">Lipoprotein</fullName>
    </recommendedName>
</protein>
<evidence type="ECO:0000313" key="1">
    <source>
        <dbReference type="EMBL" id="NRD24956.1"/>
    </source>
</evidence>
<gene>
    <name evidence="1" type="ORF">HNV10_17025</name>
</gene>
<name>A0ABX2EC10_9FLAO</name>
<dbReference type="RefSeq" id="WP_173302657.1">
    <property type="nucleotide sequence ID" value="NZ_JABRWQ010000021.1"/>
</dbReference>
<organism evidence="1 2">
    <name type="scientific">Winogradskyella litoriviva</name>
    <dbReference type="NCBI Taxonomy" id="1220182"/>
    <lineage>
        <taxon>Bacteria</taxon>
        <taxon>Pseudomonadati</taxon>
        <taxon>Bacteroidota</taxon>
        <taxon>Flavobacteriia</taxon>
        <taxon>Flavobacteriales</taxon>
        <taxon>Flavobacteriaceae</taxon>
        <taxon>Winogradskyella</taxon>
    </lineage>
</organism>
<evidence type="ECO:0000313" key="2">
    <source>
        <dbReference type="Proteomes" id="UP000805085"/>
    </source>
</evidence>
<keyword evidence="2" id="KW-1185">Reference proteome</keyword>
<accession>A0ABX2EC10</accession>
<dbReference type="EMBL" id="JABRWQ010000021">
    <property type="protein sequence ID" value="NRD24956.1"/>
    <property type="molecule type" value="Genomic_DNA"/>
</dbReference>
<evidence type="ECO:0008006" key="3">
    <source>
        <dbReference type="Google" id="ProtNLM"/>
    </source>
</evidence>
<dbReference type="Proteomes" id="UP000805085">
    <property type="component" value="Unassembled WGS sequence"/>
</dbReference>
<sequence length="202" mass="23671">MKEKLIIKNLKVIMMLVIFSSFYYCKKQIPTVTNSNSLNHEKSKNYLEIYYPDTVNIKNTYEGIILYKSHLDTITTELFKKGDTIRLVTLYIQDNKTLFPNDFEHILKSKECDTFYPLNDGGEIKFEHKFNSLGINYLEGVLEDEVIYKETDTSSGLRILTKFSHINLPVFVTDDKNLIDSFFKEEIKNTKPDKNDIKEIKI</sequence>